<dbReference type="SUPFAM" id="SSF53067">
    <property type="entry name" value="Actin-like ATPase domain"/>
    <property type="match status" value="1"/>
</dbReference>
<sequence length="395" mass="42979">MKNLQTGDQTLVKTMNKSIILKLIADKGPVSRAQISKVTGLNKATVSTQALELINDNFVYEIGVGKSSGGRKPVMIYFNNLAGYSIGIDLGVNYILGVLTDLSGNIIEEITKPLNGINFDYIIKNIISTIENLIHMAPDSPYGIVGIGIGVPGIVDKNGNILFAPNLKWTQINVKKIIEDTFNIPTRIENEANAGAYGEQLYGAGKNIDNIIYISIGIGIGAGIMINNTLYTGSSGISGEIGHLSIEANGIKCSCGNRGCWELYASESVLLSEVEKHQALTDEDGKNIESIINEARNGNIKVLQILNTIGEYIGIGLTNIINTFNPETIIIGNRMAQFANWLTNPIEHMLEERLSTYHKNNTQIYFSELGNYSCALGASYFSISNFFSNKKLTVI</sequence>
<dbReference type="AlphaFoldDB" id="A0A942Z5B8"/>
<dbReference type="PANTHER" id="PTHR18964:SF149">
    <property type="entry name" value="BIFUNCTIONAL UDP-N-ACETYLGLUCOSAMINE 2-EPIMERASE_N-ACETYLMANNOSAMINE KINASE"/>
    <property type="match status" value="1"/>
</dbReference>
<dbReference type="GO" id="GO:0042732">
    <property type="term" value="P:D-xylose metabolic process"/>
    <property type="evidence" value="ECO:0007669"/>
    <property type="project" value="UniProtKB-KW"/>
</dbReference>
<keyword evidence="3" id="KW-0859">Xylose metabolism</keyword>
<name>A0A942Z5B8_9BACI</name>
<dbReference type="PROSITE" id="PS01125">
    <property type="entry name" value="ROK"/>
    <property type="match status" value="1"/>
</dbReference>
<keyword evidence="5" id="KW-1185">Reference proteome</keyword>
<comment type="function">
    <text evidence="1">Transcriptional repressor of xylose-utilizing enzymes.</text>
</comment>
<dbReference type="Gene3D" id="1.10.10.10">
    <property type="entry name" value="Winged helix-like DNA-binding domain superfamily/Winged helix DNA-binding domain"/>
    <property type="match status" value="1"/>
</dbReference>
<dbReference type="InterPro" id="IPR000600">
    <property type="entry name" value="ROK"/>
</dbReference>
<dbReference type="InterPro" id="IPR049874">
    <property type="entry name" value="ROK_cs"/>
</dbReference>
<evidence type="ECO:0000313" key="4">
    <source>
        <dbReference type="EMBL" id="MBS4223275.1"/>
    </source>
</evidence>
<keyword evidence="3" id="KW-0119">Carbohydrate metabolism</keyword>
<dbReference type="Pfam" id="PF00480">
    <property type="entry name" value="ROK"/>
    <property type="match status" value="1"/>
</dbReference>
<dbReference type="EMBL" id="JAGYPN010000002">
    <property type="protein sequence ID" value="MBS4223275.1"/>
    <property type="molecule type" value="Genomic_DNA"/>
</dbReference>
<dbReference type="PANTHER" id="PTHR18964">
    <property type="entry name" value="ROK (REPRESSOR, ORF, KINASE) FAMILY"/>
    <property type="match status" value="1"/>
</dbReference>
<dbReference type="CDD" id="cd24076">
    <property type="entry name" value="ASKHA_ATPase_ROK_BsXylR-like"/>
    <property type="match status" value="1"/>
</dbReference>
<evidence type="ECO:0000313" key="5">
    <source>
        <dbReference type="Proteomes" id="UP000676456"/>
    </source>
</evidence>
<evidence type="ECO:0000256" key="1">
    <source>
        <dbReference type="ARBA" id="ARBA00002486"/>
    </source>
</evidence>
<organism evidence="4 5">
    <name type="scientific">Lederbergia citrea</name>
    <dbReference type="NCBI Taxonomy" id="2833581"/>
    <lineage>
        <taxon>Bacteria</taxon>
        <taxon>Bacillati</taxon>
        <taxon>Bacillota</taxon>
        <taxon>Bacilli</taxon>
        <taxon>Bacillales</taxon>
        <taxon>Bacillaceae</taxon>
        <taxon>Lederbergia</taxon>
    </lineage>
</organism>
<dbReference type="Proteomes" id="UP000676456">
    <property type="component" value="Unassembled WGS sequence"/>
</dbReference>
<comment type="similarity">
    <text evidence="2">Belongs to the ROK (NagC/XylR) family.</text>
</comment>
<gene>
    <name evidence="4" type="ORF">KHA91_11015</name>
</gene>
<dbReference type="InterPro" id="IPR036390">
    <property type="entry name" value="WH_DNA-bd_sf"/>
</dbReference>
<dbReference type="RefSeq" id="WP_213098302.1">
    <property type="nucleotide sequence ID" value="NZ_JAGYPK010000002.1"/>
</dbReference>
<dbReference type="InterPro" id="IPR036388">
    <property type="entry name" value="WH-like_DNA-bd_sf"/>
</dbReference>
<protein>
    <submittedName>
        <fullName evidence="4">ROK family protein</fullName>
    </submittedName>
</protein>
<accession>A0A942Z5B8</accession>
<reference evidence="4 5" key="1">
    <citation type="submission" date="2021-05" db="EMBL/GenBank/DDBJ databases">
        <title>Novel Bacillus species.</title>
        <authorList>
            <person name="Liu G."/>
        </authorList>
    </citation>
    <scope>NUCLEOTIDE SEQUENCE [LARGE SCALE GENOMIC DNA]</scope>
    <source>
        <strain evidence="4 5">FJAT-49682</strain>
    </source>
</reference>
<dbReference type="InterPro" id="IPR043129">
    <property type="entry name" value="ATPase_NBD"/>
</dbReference>
<proteinExistence type="inferred from homology"/>
<evidence type="ECO:0000256" key="3">
    <source>
        <dbReference type="ARBA" id="ARBA00022629"/>
    </source>
</evidence>
<dbReference type="SUPFAM" id="SSF46785">
    <property type="entry name" value="Winged helix' DNA-binding domain"/>
    <property type="match status" value="1"/>
</dbReference>
<dbReference type="Gene3D" id="3.30.420.40">
    <property type="match status" value="2"/>
</dbReference>
<comment type="caution">
    <text evidence="4">The sequence shown here is derived from an EMBL/GenBank/DDBJ whole genome shotgun (WGS) entry which is preliminary data.</text>
</comment>
<evidence type="ECO:0000256" key="2">
    <source>
        <dbReference type="ARBA" id="ARBA00006479"/>
    </source>
</evidence>